<evidence type="ECO:0008006" key="4">
    <source>
        <dbReference type="Google" id="ProtNLM"/>
    </source>
</evidence>
<comment type="subunit">
    <text evidence="1">Homohexamer.</text>
</comment>
<accession>A0A2T5BZ84</accession>
<evidence type="ECO:0000313" key="3">
    <source>
        <dbReference type="Proteomes" id="UP000243525"/>
    </source>
</evidence>
<dbReference type="OrthoDB" id="9800390at2"/>
<reference evidence="2 3" key="1">
    <citation type="submission" date="2018-04" db="EMBL/GenBank/DDBJ databases">
        <title>Genomic Encyclopedia of Archaeal and Bacterial Type Strains, Phase II (KMG-II): from individual species to whole genera.</title>
        <authorList>
            <person name="Goeker M."/>
        </authorList>
    </citation>
    <scope>NUCLEOTIDE SEQUENCE [LARGE SCALE GENOMIC DNA]</scope>
    <source>
        <strain evidence="2 3">DSM 28823</strain>
    </source>
</reference>
<dbReference type="RefSeq" id="WP_107823111.1">
    <property type="nucleotide sequence ID" value="NZ_OY782574.1"/>
</dbReference>
<dbReference type="Proteomes" id="UP000243525">
    <property type="component" value="Unassembled WGS sequence"/>
</dbReference>
<organism evidence="2 3">
    <name type="scientific">Mangrovibacterium marinum</name>
    <dbReference type="NCBI Taxonomy" id="1639118"/>
    <lineage>
        <taxon>Bacteria</taxon>
        <taxon>Pseudomonadati</taxon>
        <taxon>Bacteroidota</taxon>
        <taxon>Bacteroidia</taxon>
        <taxon>Marinilabiliales</taxon>
        <taxon>Prolixibacteraceae</taxon>
        <taxon>Mangrovibacterium</taxon>
    </lineage>
</organism>
<protein>
    <recommendedName>
        <fullName evidence="4">DRTGG domain-containing protein</fullName>
    </recommendedName>
</protein>
<evidence type="ECO:0000256" key="1">
    <source>
        <dbReference type="ARBA" id="ARBA00011643"/>
    </source>
</evidence>
<dbReference type="Gene3D" id="3.40.1390.20">
    <property type="entry name" value="HprK N-terminal domain-like"/>
    <property type="match status" value="1"/>
</dbReference>
<dbReference type="EMBL" id="QAAD01000015">
    <property type="protein sequence ID" value="PTN07581.1"/>
    <property type="molecule type" value="Genomic_DNA"/>
</dbReference>
<sequence>MKISEVSKLLCAKMICDHQLHAFDVEIGYSSDLMSDVLTLDTDNLLLITGMCNLQTIRTAEMADVHAIVFVRNKKASTEMIALAKEHGICIMESPFTMFKASGLLFNAGLKPVY</sequence>
<name>A0A2T5BZ84_9BACT</name>
<dbReference type="InterPro" id="IPR028979">
    <property type="entry name" value="Ser_kin/Pase_Hpr-like_N_sf"/>
</dbReference>
<keyword evidence="3" id="KW-1185">Reference proteome</keyword>
<comment type="caution">
    <text evidence="2">The sequence shown here is derived from an EMBL/GenBank/DDBJ whole genome shotgun (WGS) entry which is preliminary data.</text>
</comment>
<dbReference type="AlphaFoldDB" id="A0A2T5BZ84"/>
<proteinExistence type="predicted"/>
<gene>
    <name evidence="2" type="ORF">C8N47_11520</name>
</gene>
<evidence type="ECO:0000313" key="2">
    <source>
        <dbReference type="EMBL" id="PTN07581.1"/>
    </source>
</evidence>
<dbReference type="SUPFAM" id="SSF75138">
    <property type="entry name" value="HprK N-terminal domain-like"/>
    <property type="match status" value="1"/>
</dbReference>